<proteinExistence type="predicted"/>
<dbReference type="PANTHER" id="PTHR42721:SF11">
    <property type="entry name" value="BETA-D-XYLOSIDASE 5-RELATED"/>
    <property type="match status" value="1"/>
</dbReference>
<dbReference type="eggNOG" id="ENOG502QQ55">
    <property type="taxonomic scope" value="Eukaryota"/>
</dbReference>
<dbReference type="SUPFAM" id="SSF52279">
    <property type="entry name" value="Beta-D-glucan exohydrolase, C-terminal domain"/>
    <property type="match status" value="1"/>
</dbReference>
<reference evidence="4" key="1">
    <citation type="journal article" date="2013" name="Science">
        <title>The Amborella genome and the evolution of flowering plants.</title>
        <authorList>
            <consortium name="Amborella Genome Project"/>
        </authorList>
    </citation>
    <scope>NUCLEOTIDE SEQUENCE [LARGE SCALE GENOMIC DNA]</scope>
</reference>
<gene>
    <name evidence="3" type="ORF">AMTR_s00068p00087610</name>
</gene>
<dbReference type="Proteomes" id="UP000017836">
    <property type="component" value="Unassembled WGS sequence"/>
</dbReference>
<dbReference type="InterPro" id="IPR036881">
    <property type="entry name" value="Glyco_hydro_3_C_sf"/>
</dbReference>
<sequence>MTSMLLRPIDGLGYPERTYKFFSGKPLFPFGYGMSYTSFNYTLKTAPKSLGISLGKYVQCRQLSYIGSVTPPACPAALVSDLSCDETFEIEIVVQNVGKVDGNHVVMVYAVPPTGLLGTPLKQLVGFQRVFVPAGGSEVVKFERNGCQSFTVAEERHTKWWLPEKTQCSLAFFLHKEIDV</sequence>
<dbReference type="SMART" id="SM01217">
    <property type="entry name" value="Fn3_like"/>
    <property type="match status" value="1"/>
</dbReference>
<name>U5DCZ1_AMBTC</name>
<dbReference type="PANTHER" id="PTHR42721">
    <property type="entry name" value="SUGAR HYDROLASE-RELATED"/>
    <property type="match status" value="1"/>
</dbReference>
<dbReference type="InterPro" id="IPR026891">
    <property type="entry name" value="Fn3-like"/>
</dbReference>
<keyword evidence="1" id="KW-0378">Hydrolase</keyword>
<evidence type="ECO:0000256" key="1">
    <source>
        <dbReference type="ARBA" id="ARBA00022801"/>
    </source>
</evidence>
<dbReference type="EMBL" id="KI392059">
    <property type="protein sequence ID" value="ERN20409.1"/>
    <property type="molecule type" value="Genomic_DNA"/>
</dbReference>
<evidence type="ECO:0000259" key="2">
    <source>
        <dbReference type="SMART" id="SM01217"/>
    </source>
</evidence>
<dbReference type="STRING" id="13333.U5DCZ1"/>
<accession>U5DCZ1</accession>
<feature type="domain" description="Fibronectin type III-like" evidence="2">
    <location>
        <begin position="104"/>
        <end position="174"/>
    </location>
</feature>
<evidence type="ECO:0000313" key="3">
    <source>
        <dbReference type="EMBL" id="ERN20409.1"/>
    </source>
</evidence>
<dbReference type="InterPro" id="IPR013783">
    <property type="entry name" value="Ig-like_fold"/>
</dbReference>
<dbReference type="GO" id="GO:0045493">
    <property type="term" value="P:xylan catabolic process"/>
    <property type="evidence" value="ECO:0007669"/>
    <property type="project" value="InterPro"/>
</dbReference>
<dbReference type="InterPro" id="IPR044993">
    <property type="entry name" value="BXL"/>
</dbReference>
<protein>
    <recommendedName>
        <fullName evidence="2">Fibronectin type III-like domain-containing protein</fullName>
    </recommendedName>
</protein>
<dbReference type="Gramene" id="ERN20409">
    <property type="protein sequence ID" value="ERN20409"/>
    <property type="gene ID" value="AMTR_s00068p00087610"/>
</dbReference>
<dbReference type="HOGENOM" id="CLU_1491656_0_0_1"/>
<dbReference type="Gene3D" id="2.60.40.10">
    <property type="entry name" value="Immunoglobulins"/>
    <property type="match status" value="1"/>
</dbReference>
<organism evidence="3 4">
    <name type="scientific">Amborella trichopoda</name>
    <dbReference type="NCBI Taxonomy" id="13333"/>
    <lineage>
        <taxon>Eukaryota</taxon>
        <taxon>Viridiplantae</taxon>
        <taxon>Streptophyta</taxon>
        <taxon>Embryophyta</taxon>
        <taxon>Tracheophyta</taxon>
        <taxon>Spermatophyta</taxon>
        <taxon>Magnoliopsida</taxon>
        <taxon>Amborellales</taxon>
        <taxon>Amborellaceae</taxon>
        <taxon>Amborella</taxon>
    </lineage>
</organism>
<dbReference type="OMA" id="KFERNGC"/>
<keyword evidence="4" id="KW-1185">Reference proteome</keyword>
<dbReference type="Pfam" id="PF14310">
    <property type="entry name" value="Fn3-like"/>
    <property type="match status" value="1"/>
</dbReference>
<dbReference type="AlphaFoldDB" id="U5DCZ1"/>
<dbReference type="GO" id="GO:0009044">
    <property type="term" value="F:xylan 1,4-beta-xylosidase activity"/>
    <property type="evidence" value="ECO:0007669"/>
    <property type="project" value="InterPro"/>
</dbReference>
<evidence type="ECO:0000313" key="4">
    <source>
        <dbReference type="Proteomes" id="UP000017836"/>
    </source>
</evidence>